<dbReference type="HOGENOM" id="CLU_2264191_0_0_1"/>
<dbReference type="AlphaFoldDB" id="A0A0C9WYZ4"/>
<reference evidence="1 2" key="1">
    <citation type="submission" date="2014-04" db="EMBL/GenBank/DDBJ databases">
        <authorList>
            <consortium name="DOE Joint Genome Institute"/>
            <person name="Kuo A."/>
            <person name="Kohler A."/>
            <person name="Nagy L.G."/>
            <person name="Floudas D."/>
            <person name="Copeland A."/>
            <person name="Barry K.W."/>
            <person name="Cichocki N."/>
            <person name="Veneault-Fourrey C."/>
            <person name="LaButti K."/>
            <person name="Lindquist E.A."/>
            <person name="Lipzen A."/>
            <person name="Lundell T."/>
            <person name="Morin E."/>
            <person name="Murat C."/>
            <person name="Sun H."/>
            <person name="Tunlid A."/>
            <person name="Henrissat B."/>
            <person name="Grigoriev I.V."/>
            <person name="Hibbett D.S."/>
            <person name="Martin F."/>
            <person name="Nordberg H.P."/>
            <person name="Cantor M.N."/>
            <person name="Hua S.X."/>
        </authorList>
    </citation>
    <scope>NUCLEOTIDE SEQUENCE [LARGE SCALE GENOMIC DNA]</scope>
    <source>
        <strain evidence="1 2">LaAM-08-1</strain>
    </source>
</reference>
<evidence type="ECO:0000313" key="2">
    <source>
        <dbReference type="Proteomes" id="UP000054477"/>
    </source>
</evidence>
<reference evidence="2" key="2">
    <citation type="submission" date="2015-01" db="EMBL/GenBank/DDBJ databases">
        <title>Evolutionary Origins and Diversification of the Mycorrhizal Mutualists.</title>
        <authorList>
            <consortium name="DOE Joint Genome Institute"/>
            <consortium name="Mycorrhizal Genomics Consortium"/>
            <person name="Kohler A."/>
            <person name="Kuo A."/>
            <person name="Nagy L.G."/>
            <person name="Floudas D."/>
            <person name="Copeland A."/>
            <person name="Barry K.W."/>
            <person name="Cichocki N."/>
            <person name="Veneault-Fourrey C."/>
            <person name="LaButti K."/>
            <person name="Lindquist E.A."/>
            <person name="Lipzen A."/>
            <person name="Lundell T."/>
            <person name="Morin E."/>
            <person name="Murat C."/>
            <person name="Riley R."/>
            <person name="Ohm R."/>
            <person name="Sun H."/>
            <person name="Tunlid A."/>
            <person name="Henrissat B."/>
            <person name="Grigoriev I.V."/>
            <person name="Hibbett D.S."/>
            <person name="Martin F."/>
        </authorList>
    </citation>
    <scope>NUCLEOTIDE SEQUENCE [LARGE SCALE GENOMIC DNA]</scope>
    <source>
        <strain evidence="2">LaAM-08-1</strain>
    </source>
</reference>
<sequence>MLVVGVVNSLPHSDYIWRYQPTRPYKSALVVKISGTDAGGNPNMTRNRLARHDAENVRGPTEYSVGTASNKRNARIPQTTFIELEAASQDRRLTLRDFQRGTC</sequence>
<organism evidence="1 2">
    <name type="scientific">Laccaria amethystina LaAM-08-1</name>
    <dbReference type="NCBI Taxonomy" id="1095629"/>
    <lineage>
        <taxon>Eukaryota</taxon>
        <taxon>Fungi</taxon>
        <taxon>Dikarya</taxon>
        <taxon>Basidiomycota</taxon>
        <taxon>Agaricomycotina</taxon>
        <taxon>Agaricomycetes</taxon>
        <taxon>Agaricomycetidae</taxon>
        <taxon>Agaricales</taxon>
        <taxon>Agaricineae</taxon>
        <taxon>Hydnangiaceae</taxon>
        <taxon>Laccaria</taxon>
    </lineage>
</organism>
<proteinExistence type="predicted"/>
<accession>A0A0C9WYZ4</accession>
<gene>
    <name evidence="1" type="ORF">K443DRAFT_365652</name>
</gene>
<keyword evidence="2" id="KW-1185">Reference proteome</keyword>
<dbReference type="Proteomes" id="UP000054477">
    <property type="component" value="Unassembled WGS sequence"/>
</dbReference>
<name>A0A0C9WYZ4_9AGAR</name>
<evidence type="ECO:0000313" key="1">
    <source>
        <dbReference type="EMBL" id="KIJ94213.1"/>
    </source>
</evidence>
<dbReference type="EMBL" id="KN838804">
    <property type="protein sequence ID" value="KIJ94213.1"/>
    <property type="molecule type" value="Genomic_DNA"/>
</dbReference>
<protein>
    <submittedName>
        <fullName evidence="1">Uncharacterized protein</fullName>
    </submittedName>
</protein>